<reference evidence="10" key="1">
    <citation type="submission" date="2016-04" db="EMBL/GenBank/DDBJ databases">
        <authorList>
            <person name="Evans L.H."/>
            <person name="Alamgir A."/>
            <person name="Owens N."/>
            <person name="Weber N.D."/>
            <person name="Virtaneva K."/>
            <person name="Barbian K."/>
            <person name="Babar A."/>
            <person name="Rosenke K."/>
        </authorList>
    </citation>
    <scope>NUCLEOTIDE SEQUENCE</scope>
    <source>
        <strain evidence="10">Nono1</strain>
    </source>
</reference>
<sequence>MGTPRSEESAYSYVDKTSGRLTSFAAKPDEAMVRFAPRTRAEIGTIDRIVADPALLSVSQGYDLERGFAAVYVSPARMGDVAAQDEVANALPVMIDEHGASRYFLPDELTVQFRAGVDPARAEELLGQHGSRVLVRQRTPGYYAVAVPEGRGLFEAIRDLAALDEVAFAEPSEVGFNSKLLFIPGDADFGRLWGMRNTGQPVNGTTGAAGADIHACEAWEITRGDPEVILTVIDTGTAITHPDLQANILPRGAEDWDFGDPSDPVPEDEDGHGTHVAGTCAAVNDAIGVVGVAPLCRVMPLRVDLTTGMNQNRADAINYVAAQATAHAERRYVVNCSWRMNGDHAGVRTAIQNAVAANVVVVFAAGNANTNTDVTPQFPGVYPDVIAVAALDQTGRKATFSNFGTNVDVSAPGVNIWSTFPNGGYAFLDGTSMASPHVAGVAALIWSRNRNLTNLQVRRILESTCDPVDAVNAGFAGMLGGGLVNAMSAVTSPFIFPAHVEYTADLTGDRKADVVGFGDAGMYVSRNQGNGNFEAPQLAIPDFGYEAGGWRVERHPRFLADLTGDRRADVVGFGTAGVWVSRNNGNGTFQALQLAVQNFGYEAGGWRVERHPRFLADLTGDGRADIVGFGDGGVWVSRNNGNGTFQAPQLVVPDFGHDAGGWRVERHPRFLADLTGDRRADIVGFGDGGVWVSRNNGNGTFQAPQLVVQNFGYEAGGWRVERHPRFLADLTGDGRADIVGFGNAGVWVSLNNGNGTFQAPQLVLGNFGYDAGGWRVERHPRFVADLTGDAQADILGFGHAGAWVSFNSGKGAFGGLDLKIADLGHGAGGWRVHKHPRHVTGPR</sequence>
<feature type="domain" description="Fervidolysin-like N-terminal prodomain" evidence="9">
    <location>
        <begin position="102"/>
        <end position="172"/>
    </location>
</feature>
<dbReference type="Pfam" id="PF13517">
    <property type="entry name" value="FG-GAP_3"/>
    <property type="match status" value="2"/>
</dbReference>
<evidence type="ECO:0000256" key="5">
    <source>
        <dbReference type="ARBA" id="ARBA00022825"/>
    </source>
</evidence>
<gene>
    <name evidence="10" type="ORF">BN4615_P3483</name>
</gene>
<dbReference type="EMBL" id="LT559118">
    <property type="protein sequence ID" value="SBO93967.1"/>
    <property type="molecule type" value="Genomic_DNA"/>
</dbReference>
<dbReference type="PROSITE" id="PS00138">
    <property type="entry name" value="SUBTILASE_SER"/>
    <property type="match status" value="1"/>
</dbReference>
<feature type="active site" description="Charge relay system" evidence="6 7">
    <location>
        <position position="432"/>
    </location>
</feature>
<dbReference type="InterPro" id="IPR000209">
    <property type="entry name" value="Peptidase_S8/S53_dom"/>
</dbReference>
<keyword evidence="3" id="KW-0732">Signal</keyword>
<evidence type="ECO:0000256" key="7">
    <source>
        <dbReference type="PROSITE-ProRule" id="PRU01240"/>
    </source>
</evidence>
<evidence type="ECO:0000256" key="3">
    <source>
        <dbReference type="ARBA" id="ARBA00022729"/>
    </source>
</evidence>
<dbReference type="PANTHER" id="PTHR43806:SF11">
    <property type="entry name" value="CEREVISIN-RELATED"/>
    <property type="match status" value="1"/>
</dbReference>
<dbReference type="Gene3D" id="3.40.50.200">
    <property type="entry name" value="Peptidase S8/S53 domain"/>
    <property type="match status" value="1"/>
</dbReference>
<dbReference type="InterPro" id="IPR054399">
    <property type="entry name" value="Fervidolysin-like_N_prodom"/>
</dbReference>
<evidence type="ECO:0000256" key="6">
    <source>
        <dbReference type="PIRSR" id="PIRSR615500-1"/>
    </source>
</evidence>
<evidence type="ECO:0000259" key="9">
    <source>
        <dbReference type="Pfam" id="PF22148"/>
    </source>
</evidence>
<dbReference type="InterPro" id="IPR013517">
    <property type="entry name" value="FG-GAP"/>
</dbReference>
<organism evidence="10">
    <name type="scientific">Nonomuraea gerenzanensis</name>
    <dbReference type="NCBI Taxonomy" id="93944"/>
    <lineage>
        <taxon>Bacteria</taxon>
        <taxon>Bacillati</taxon>
        <taxon>Actinomycetota</taxon>
        <taxon>Actinomycetes</taxon>
        <taxon>Streptosporangiales</taxon>
        <taxon>Streptosporangiaceae</taxon>
        <taxon>Nonomuraea</taxon>
    </lineage>
</organism>
<dbReference type="PANTHER" id="PTHR43806">
    <property type="entry name" value="PEPTIDASE S8"/>
    <property type="match status" value="1"/>
</dbReference>
<dbReference type="Pfam" id="PF22148">
    <property type="entry name" value="Fervidolysin_NPro-like"/>
    <property type="match status" value="1"/>
</dbReference>
<evidence type="ECO:0000256" key="4">
    <source>
        <dbReference type="ARBA" id="ARBA00022801"/>
    </source>
</evidence>
<dbReference type="GO" id="GO:0006508">
    <property type="term" value="P:proteolysis"/>
    <property type="evidence" value="ECO:0007669"/>
    <property type="project" value="UniProtKB-KW"/>
</dbReference>
<dbReference type="InterPro" id="IPR028994">
    <property type="entry name" value="Integrin_alpha_N"/>
</dbReference>
<dbReference type="SUPFAM" id="SSF52743">
    <property type="entry name" value="Subtilisin-like"/>
    <property type="match status" value="1"/>
</dbReference>
<evidence type="ECO:0000256" key="1">
    <source>
        <dbReference type="ARBA" id="ARBA00011073"/>
    </source>
</evidence>
<dbReference type="PRINTS" id="PR00723">
    <property type="entry name" value="SUBTILISIN"/>
</dbReference>
<proteinExistence type="inferred from homology"/>
<dbReference type="RefSeq" id="WP_311132287.1">
    <property type="nucleotide sequence ID" value="NZ_LT559118.1"/>
</dbReference>
<feature type="domain" description="Peptidase S8/S53" evidence="8">
    <location>
        <begin position="227"/>
        <end position="466"/>
    </location>
</feature>
<evidence type="ECO:0000256" key="2">
    <source>
        <dbReference type="ARBA" id="ARBA00022670"/>
    </source>
</evidence>
<dbReference type="InterPro" id="IPR023828">
    <property type="entry name" value="Peptidase_S8_Ser-AS"/>
</dbReference>
<dbReference type="InterPro" id="IPR036852">
    <property type="entry name" value="Peptidase_S8/S53_dom_sf"/>
</dbReference>
<accession>A0A1M4E560</accession>
<name>A0A1M4E560_9ACTN</name>
<dbReference type="AlphaFoldDB" id="A0A1M4E560"/>
<keyword evidence="5 7" id="KW-0720">Serine protease</keyword>
<feature type="active site" description="Charge relay system" evidence="6 7">
    <location>
        <position position="234"/>
    </location>
</feature>
<protein>
    <submittedName>
        <fullName evidence="10">Rhs family protein</fullName>
    </submittedName>
</protein>
<dbReference type="PROSITE" id="PS51892">
    <property type="entry name" value="SUBTILASE"/>
    <property type="match status" value="1"/>
</dbReference>
<dbReference type="InterPro" id="IPR015500">
    <property type="entry name" value="Peptidase_S8_subtilisin-rel"/>
</dbReference>
<evidence type="ECO:0000259" key="8">
    <source>
        <dbReference type="Pfam" id="PF00082"/>
    </source>
</evidence>
<evidence type="ECO:0000313" key="10">
    <source>
        <dbReference type="EMBL" id="SBO93967.1"/>
    </source>
</evidence>
<keyword evidence="2 7" id="KW-0645">Protease</keyword>
<keyword evidence="4 7" id="KW-0378">Hydrolase</keyword>
<comment type="similarity">
    <text evidence="1 7">Belongs to the peptidase S8 family.</text>
</comment>
<dbReference type="GO" id="GO:0004252">
    <property type="term" value="F:serine-type endopeptidase activity"/>
    <property type="evidence" value="ECO:0007669"/>
    <property type="project" value="UniProtKB-UniRule"/>
</dbReference>
<feature type="active site" description="Charge relay system" evidence="6 7">
    <location>
        <position position="272"/>
    </location>
</feature>
<dbReference type="Pfam" id="PF00082">
    <property type="entry name" value="Peptidase_S8"/>
    <property type="match status" value="1"/>
</dbReference>
<dbReference type="SUPFAM" id="SSF69318">
    <property type="entry name" value="Integrin alpha N-terminal domain"/>
    <property type="match status" value="1"/>
</dbReference>
<dbReference type="InterPro" id="IPR050131">
    <property type="entry name" value="Peptidase_S8_subtilisin-like"/>
</dbReference>